<protein>
    <recommendedName>
        <fullName evidence="3">Tc1-like transposase DDE domain-containing protein</fullName>
    </recommendedName>
</protein>
<evidence type="ECO:0008006" key="3">
    <source>
        <dbReference type="Google" id="ProtNLM"/>
    </source>
</evidence>
<accession>A0AAD2H5J3</accession>
<dbReference type="GO" id="GO:0003676">
    <property type="term" value="F:nucleic acid binding"/>
    <property type="evidence" value="ECO:0007669"/>
    <property type="project" value="InterPro"/>
</dbReference>
<dbReference type="Gene3D" id="3.30.420.10">
    <property type="entry name" value="Ribonuclease H-like superfamily/Ribonuclease H"/>
    <property type="match status" value="1"/>
</dbReference>
<proteinExistence type="predicted"/>
<comment type="caution">
    <text evidence="1">The sequence shown here is derived from an EMBL/GenBank/DDBJ whole genome shotgun (WGS) entry which is preliminary data.</text>
</comment>
<name>A0AAD2H5J3_9AGAR</name>
<dbReference type="AlphaFoldDB" id="A0AAD2H5J3"/>
<organism evidence="1 2">
    <name type="scientific">Mycena citricolor</name>
    <dbReference type="NCBI Taxonomy" id="2018698"/>
    <lineage>
        <taxon>Eukaryota</taxon>
        <taxon>Fungi</taxon>
        <taxon>Dikarya</taxon>
        <taxon>Basidiomycota</taxon>
        <taxon>Agaricomycotina</taxon>
        <taxon>Agaricomycetes</taxon>
        <taxon>Agaricomycetidae</taxon>
        <taxon>Agaricales</taxon>
        <taxon>Marasmiineae</taxon>
        <taxon>Mycenaceae</taxon>
        <taxon>Mycena</taxon>
    </lineage>
</organism>
<sequence length="171" mass="19629">MSWAQANRRKTAWEWDAILLSDECYIHLNGTAGHVWVTRTVNEVYNEACLVPAFKQLPVRVMVWSCIAHDWKGPLVILNYPGGKGGGMSAERYQKQVLRTHVVKAMKDLCHHCARKIKIQYQQDSAFCHTAESTIKWLENYKIPLVPHRACSPNVSPIEPVWHELKKHICA</sequence>
<reference evidence="1" key="1">
    <citation type="submission" date="2023-11" db="EMBL/GenBank/DDBJ databases">
        <authorList>
            <person name="De Vega J J."/>
            <person name="De Vega J J."/>
        </authorList>
    </citation>
    <scope>NUCLEOTIDE SEQUENCE</scope>
</reference>
<evidence type="ECO:0000313" key="1">
    <source>
        <dbReference type="EMBL" id="CAK5268473.1"/>
    </source>
</evidence>
<dbReference type="EMBL" id="CAVNYO010000138">
    <property type="protein sequence ID" value="CAK5268473.1"/>
    <property type="molecule type" value="Genomic_DNA"/>
</dbReference>
<dbReference type="Proteomes" id="UP001295794">
    <property type="component" value="Unassembled WGS sequence"/>
</dbReference>
<keyword evidence="2" id="KW-1185">Reference proteome</keyword>
<gene>
    <name evidence="1" type="ORF">MYCIT1_LOCUS11695</name>
</gene>
<dbReference type="InterPro" id="IPR036397">
    <property type="entry name" value="RNaseH_sf"/>
</dbReference>
<evidence type="ECO:0000313" key="2">
    <source>
        <dbReference type="Proteomes" id="UP001295794"/>
    </source>
</evidence>